<dbReference type="EC" id="2.4.1.-" evidence="11"/>
<evidence type="ECO:0000313" key="13">
    <source>
        <dbReference type="EMBL" id="SGZ58938.1"/>
    </source>
</evidence>
<accession>A0A1L0C7T7</accession>
<dbReference type="GO" id="GO:0006506">
    <property type="term" value="P:GPI anchor biosynthetic process"/>
    <property type="evidence" value="ECO:0007669"/>
    <property type="project" value="UniProtKB-KW"/>
</dbReference>
<evidence type="ECO:0000256" key="11">
    <source>
        <dbReference type="RuleBase" id="RU363075"/>
    </source>
</evidence>
<feature type="transmembrane region" description="Helical" evidence="11">
    <location>
        <begin position="145"/>
        <end position="162"/>
    </location>
</feature>
<keyword evidence="8 11" id="KW-1133">Transmembrane helix</keyword>
<comment type="similarity">
    <text evidence="10">Belongs to the glycosyltransferase 22 family. PIGZ subfamily.</text>
</comment>
<dbReference type="PANTHER" id="PTHR22760">
    <property type="entry name" value="GLYCOSYLTRANSFERASE"/>
    <property type="match status" value="1"/>
</dbReference>
<proteinExistence type="inferred from homology"/>
<dbReference type="EMBL" id="LT635770">
    <property type="protein sequence ID" value="SGZ58938.1"/>
    <property type="molecule type" value="Genomic_DNA"/>
</dbReference>
<keyword evidence="9 11" id="KW-0472">Membrane</keyword>
<dbReference type="GO" id="GO:0005789">
    <property type="term" value="C:endoplasmic reticulum membrane"/>
    <property type="evidence" value="ECO:0007669"/>
    <property type="project" value="UniProtKB-SubCell"/>
</dbReference>
<comment type="subcellular location">
    <subcellularLocation>
        <location evidence="1 11">Endoplasmic reticulum membrane</location>
        <topology evidence="1 11">Multi-pass membrane protein</topology>
    </subcellularLocation>
</comment>
<dbReference type="PANTHER" id="PTHR22760:SF3">
    <property type="entry name" value="GPI MANNOSYLTRANSFERASE 4"/>
    <property type="match status" value="1"/>
</dbReference>
<keyword evidence="5" id="KW-0808">Transferase</keyword>
<keyword evidence="3" id="KW-0337">GPI-anchor biosynthesis</keyword>
<keyword evidence="6 11" id="KW-0812">Transmembrane</keyword>
<evidence type="ECO:0000256" key="1">
    <source>
        <dbReference type="ARBA" id="ARBA00004477"/>
    </source>
</evidence>
<feature type="transmembrane region" description="Helical" evidence="11">
    <location>
        <begin position="174"/>
        <end position="207"/>
    </location>
</feature>
<name>A0A1L0C7T7_9ASCO</name>
<evidence type="ECO:0000256" key="5">
    <source>
        <dbReference type="ARBA" id="ARBA00022679"/>
    </source>
</evidence>
<evidence type="ECO:0000256" key="10">
    <source>
        <dbReference type="ARBA" id="ARBA00038466"/>
    </source>
</evidence>
<feature type="transmembrane region" description="Helical" evidence="11">
    <location>
        <begin position="213"/>
        <end position="233"/>
    </location>
</feature>
<keyword evidence="7 11" id="KW-0256">Endoplasmic reticulum</keyword>
<reference evidence="13 14" key="1">
    <citation type="submission" date="2016-10" db="EMBL/GenBank/DDBJ databases">
        <authorList>
            <person name="de Groot N.N."/>
        </authorList>
    </citation>
    <scope>NUCLEOTIDE SEQUENCE [LARGE SCALE GENOMIC DNA]</scope>
    <source>
        <strain evidence="13 14">PYCC 4715</strain>
    </source>
</reference>
<evidence type="ECO:0000256" key="2">
    <source>
        <dbReference type="ARBA" id="ARBA00004687"/>
    </source>
</evidence>
<dbReference type="Pfam" id="PF03901">
    <property type="entry name" value="Glyco_transf_22"/>
    <property type="match status" value="1"/>
</dbReference>
<dbReference type="GO" id="GO:0000026">
    <property type="term" value="F:alpha-1,2-mannosyltransferase activity"/>
    <property type="evidence" value="ECO:0007669"/>
    <property type="project" value="TreeGrafter"/>
</dbReference>
<evidence type="ECO:0000256" key="12">
    <source>
        <dbReference type="SAM" id="MobiDB-lite"/>
    </source>
</evidence>
<dbReference type="AlphaFoldDB" id="A0A1L0C7T7"/>
<dbReference type="InterPro" id="IPR005599">
    <property type="entry name" value="GPI_mannosylTrfase"/>
</dbReference>
<feature type="transmembrane region" description="Helical" evidence="11">
    <location>
        <begin position="64"/>
        <end position="84"/>
    </location>
</feature>
<evidence type="ECO:0000256" key="4">
    <source>
        <dbReference type="ARBA" id="ARBA00022676"/>
    </source>
</evidence>
<evidence type="ECO:0000256" key="3">
    <source>
        <dbReference type="ARBA" id="ARBA00022502"/>
    </source>
</evidence>
<keyword evidence="4 11" id="KW-0328">Glycosyltransferase</keyword>
<comment type="pathway">
    <text evidence="2">Glycolipid biosynthesis; glycosylphosphatidylinositol-anchor biosynthesis.</text>
</comment>
<evidence type="ECO:0000256" key="9">
    <source>
        <dbReference type="ARBA" id="ARBA00023136"/>
    </source>
</evidence>
<gene>
    <name evidence="13" type="ORF">SAMEA4029009_CIC11G00000000355</name>
</gene>
<evidence type="ECO:0000256" key="8">
    <source>
        <dbReference type="ARBA" id="ARBA00022989"/>
    </source>
</evidence>
<evidence type="ECO:0000256" key="6">
    <source>
        <dbReference type="ARBA" id="ARBA00022692"/>
    </source>
</evidence>
<feature type="region of interest" description="Disordered" evidence="12">
    <location>
        <begin position="355"/>
        <end position="375"/>
    </location>
</feature>
<evidence type="ECO:0000313" key="14">
    <source>
        <dbReference type="Proteomes" id="UP000182259"/>
    </source>
</evidence>
<evidence type="ECO:0000256" key="7">
    <source>
        <dbReference type="ARBA" id="ARBA00022824"/>
    </source>
</evidence>
<organism evidence="13 14">
    <name type="scientific">Sungouiella intermedia</name>
    <dbReference type="NCBI Taxonomy" id="45354"/>
    <lineage>
        <taxon>Eukaryota</taxon>
        <taxon>Fungi</taxon>
        <taxon>Dikarya</taxon>
        <taxon>Ascomycota</taxon>
        <taxon>Saccharomycotina</taxon>
        <taxon>Pichiomycetes</taxon>
        <taxon>Metschnikowiaceae</taxon>
        <taxon>Sungouiella</taxon>
    </lineage>
</organism>
<protein>
    <recommendedName>
        <fullName evidence="11">Mannosyltransferase</fullName>
        <ecNumber evidence="11">2.4.1.-</ecNumber>
    </recommendedName>
</protein>
<sequence>MAISTPNWRSIYFITIGIRFCFTLGDSYIHPDEHFQSFEPLGLLLGYSTNPPWEFSAEAPARSYALLMLLYYPVIYLSSTFGLLPLQTRYLARLELMLVSWVVTDWCLYRMLPTKQERIKAIYFALTSYVTLVYQSHTFSNSVETVLVMLTVFMINELRFLSTTPENQYNFREIGILAAGIGVVGAIGVFNRVTFPAFFVFPAFFYLQCWRKWRLLILFTGVPFLIVSALFIVADTAIFTQTSVWTILKTFKWDQYKVAPLNNLIYNTHHANLAHHGIHPYYTHAVINLPQLLGPGLAFVFYGFKNRYWRTTPFVTAASGLFFLSLVPHQEVRFLIPVVPLLCCCFDMEVFDRKPTSSNDENNKEKTDNATEPKSRRTGALPAAVLNLWYLFNLALALLMGIYHQGGVVPAVDYLHDFIYHDPTDKSLDVTAQIWWRTYSPPTWMLGDKHNSTQFITLSDDNVDFFIDTSKSNLLFDTMGLEIDLLEKVITTVKSSAAKTYLITPVASFNKNFDCPHKVIWKIKQHLDMDHLDIGDIQTLQPELGIFELL</sequence>
<dbReference type="Proteomes" id="UP000182259">
    <property type="component" value="Chromosome VII"/>
</dbReference>
<feature type="transmembrane region" description="Helical" evidence="11">
    <location>
        <begin position="384"/>
        <end position="403"/>
    </location>
</feature>